<keyword evidence="1" id="KW-0732">Signal</keyword>
<feature type="signal peptide" evidence="1">
    <location>
        <begin position="1"/>
        <end position="18"/>
    </location>
</feature>
<accession>A0A7Z0VMF6</accession>
<comment type="caution">
    <text evidence="2">The sequence shown here is derived from an EMBL/GenBank/DDBJ whole genome shotgun (WGS) entry which is preliminary data.</text>
</comment>
<protein>
    <recommendedName>
        <fullName evidence="4">Glutamyl-tRNA amidotransferase</fullName>
    </recommendedName>
</protein>
<proteinExistence type="predicted"/>
<gene>
    <name evidence="2" type="ORF">CODIS_12760</name>
</gene>
<dbReference type="Proteomes" id="UP000094769">
    <property type="component" value="Unassembled WGS sequence"/>
</dbReference>
<feature type="chain" id="PRO_5031241308" description="Glutamyl-tRNA amidotransferase" evidence="1">
    <location>
        <begin position="19"/>
        <end position="129"/>
    </location>
</feature>
<reference evidence="2 3" key="1">
    <citation type="submission" date="2016-06" db="EMBL/GenBank/DDBJ databases">
        <title>Genome sequence of endosymbiont of Candidatus Endolucinida thiodiazotropha.</title>
        <authorList>
            <person name="Poehlein A."/>
            <person name="Koenig S."/>
            <person name="Heiden S.E."/>
            <person name="Thuermer A."/>
            <person name="Voget S."/>
            <person name="Daniel R."/>
            <person name="Markert S."/>
            <person name="Gros O."/>
            <person name="Schweder T."/>
        </authorList>
    </citation>
    <scope>NUCLEOTIDE SEQUENCE [LARGE SCALE GENOMIC DNA]</scope>
    <source>
        <strain evidence="2 3">COS</strain>
    </source>
</reference>
<dbReference type="AlphaFoldDB" id="A0A7Z0VMF6"/>
<name>A0A7Z0VMF6_9GAMM</name>
<evidence type="ECO:0000313" key="3">
    <source>
        <dbReference type="Proteomes" id="UP000094769"/>
    </source>
</evidence>
<dbReference type="EMBL" id="MARB01000006">
    <property type="protein sequence ID" value="ODJ88275.1"/>
    <property type="molecule type" value="Genomic_DNA"/>
</dbReference>
<keyword evidence="3" id="KW-1185">Reference proteome</keyword>
<organism evidence="2 3">
    <name type="scientific">Candidatus Thiodiazotropha endolucinida</name>
    <dbReference type="NCBI Taxonomy" id="1655433"/>
    <lineage>
        <taxon>Bacteria</taxon>
        <taxon>Pseudomonadati</taxon>
        <taxon>Pseudomonadota</taxon>
        <taxon>Gammaproteobacteria</taxon>
        <taxon>Chromatiales</taxon>
        <taxon>Sedimenticolaceae</taxon>
        <taxon>Candidatus Thiodiazotropha</taxon>
    </lineage>
</organism>
<evidence type="ECO:0000256" key="1">
    <source>
        <dbReference type="SAM" id="SignalP"/>
    </source>
</evidence>
<evidence type="ECO:0000313" key="2">
    <source>
        <dbReference type="EMBL" id="ODJ88275.1"/>
    </source>
</evidence>
<evidence type="ECO:0008006" key="4">
    <source>
        <dbReference type="Google" id="ProtNLM"/>
    </source>
</evidence>
<dbReference type="PROSITE" id="PS51257">
    <property type="entry name" value="PROKAR_LIPOPROTEIN"/>
    <property type="match status" value="1"/>
</dbReference>
<sequence>MKSTILLLLLALVFTACQEMEGIDMSQLSPEEKKAVESLLWVKDANPDKSAAEALGKGDKRLMAMASRTTILPGIEPGLISKAKSICGIRYLEGSTDTVFGDTHLKLIQRASEYAAAYNRIVIEQCMEK</sequence>
<dbReference type="RefSeq" id="WP_235615143.1">
    <property type="nucleotide sequence ID" value="NZ_MARB01000006.1"/>
</dbReference>